<proteinExistence type="predicted"/>
<dbReference type="AlphaFoldDB" id="A0AAD2HHC5"/>
<dbReference type="Proteomes" id="UP001295794">
    <property type="component" value="Unassembled WGS sequence"/>
</dbReference>
<reference evidence="1" key="1">
    <citation type="submission" date="2023-11" db="EMBL/GenBank/DDBJ databases">
        <authorList>
            <person name="De Vega J J."/>
            <person name="De Vega J J."/>
        </authorList>
    </citation>
    <scope>NUCLEOTIDE SEQUENCE</scope>
</reference>
<sequence length="64" mass="7551">MMTAKNFGSHNVLEVSAAETRRWELSLRRPRVVSQEFDPVRGPRIRYFVLFELTTEEHGRVCML</sequence>
<evidence type="ECO:0000313" key="1">
    <source>
        <dbReference type="EMBL" id="CAK5275916.1"/>
    </source>
</evidence>
<dbReference type="EMBL" id="CAVNYO010000405">
    <property type="protein sequence ID" value="CAK5275916.1"/>
    <property type="molecule type" value="Genomic_DNA"/>
</dbReference>
<comment type="caution">
    <text evidence="1">The sequence shown here is derived from an EMBL/GenBank/DDBJ whole genome shotgun (WGS) entry which is preliminary data.</text>
</comment>
<keyword evidence="2" id="KW-1185">Reference proteome</keyword>
<name>A0AAD2HHC5_9AGAR</name>
<organism evidence="1 2">
    <name type="scientific">Mycena citricolor</name>
    <dbReference type="NCBI Taxonomy" id="2018698"/>
    <lineage>
        <taxon>Eukaryota</taxon>
        <taxon>Fungi</taxon>
        <taxon>Dikarya</taxon>
        <taxon>Basidiomycota</taxon>
        <taxon>Agaricomycotina</taxon>
        <taxon>Agaricomycetes</taxon>
        <taxon>Agaricomycetidae</taxon>
        <taxon>Agaricales</taxon>
        <taxon>Marasmiineae</taxon>
        <taxon>Mycenaceae</taxon>
        <taxon>Mycena</taxon>
    </lineage>
</organism>
<protein>
    <submittedName>
        <fullName evidence="1">Uncharacterized protein</fullName>
    </submittedName>
</protein>
<accession>A0AAD2HHC5</accession>
<gene>
    <name evidence="1" type="ORF">MYCIT1_LOCUS24022</name>
</gene>
<evidence type="ECO:0000313" key="2">
    <source>
        <dbReference type="Proteomes" id="UP001295794"/>
    </source>
</evidence>